<dbReference type="Gene3D" id="1.10.10.60">
    <property type="entry name" value="Homeodomain-like"/>
    <property type="match status" value="1"/>
</dbReference>
<dbReference type="Pfam" id="PF22483">
    <property type="entry name" value="Mu-transpos_C_2"/>
    <property type="match status" value="1"/>
</dbReference>
<keyword evidence="3" id="KW-1185">Reference proteome</keyword>
<gene>
    <name evidence="2" type="ORF">FHR34_004337</name>
</gene>
<dbReference type="RefSeq" id="WP_184937469.1">
    <property type="nucleotide sequence ID" value="NZ_JACHJV010000001.1"/>
</dbReference>
<evidence type="ECO:0000313" key="3">
    <source>
        <dbReference type="Proteomes" id="UP000540506"/>
    </source>
</evidence>
<sequence length="436" mass="46893">MLTRKEYAEARELHRAGWSISAIARHLGRDRKTLRSYLGGRRVAGVRSPAQDVSLRFLPYCRQRLADDPHLPATALLAEVVELGYPGGYSTLTRAIRKHQARPPCRWCGPGMSRAGTRSPDRAGDEIRFGWLELADPPARWGCDSRLHLLTGSLASSGRWRAVLTESRDLPQLVEAVDQVMRRLGGTAPRWRLDPSAAACCATNGRVTPAFAEVARYYGAAVDLSRAQEDGCEGGEDDADDGLGADRAAVLRSWWSSASHGASLQAAQDDLDRLAARMDLRHQDVDGTRATPGATAAPARTLLDLPELPFPASVCVSRIVSSQGLVSFRGSFYAVHVDLAGALVEVRQRLDKPYLSIATLNGAVIARHPLAPPGAGLTVVDRGHAIAPDALERPARLPRAEARACQGGKGRRPLSAAALAEAEALRAGTQADVRLE</sequence>
<evidence type="ECO:0000313" key="2">
    <source>
        <dbReference type="EMBL" id="MBB4925344.1"/>
    </source>
</evidence>
<dbReference type="InterPro" id="IPR054353">
    <property type="entry name" value="IstA-like_C"/>
</dbReference>
<feature type="domain" description="Transposase for insertion sequence element IS21-like C-terminal" evidence="1">
    <location>
        <begin position="305"/>
        <end position="371"/>
    </location>
</feature>
<dbReference type="AlphaFoldDB" id="A0A7W7R4T4"/>
<evidence type="ECO:0000259" key="1">
    <source>
        <dbReference type="Pfam" id="PF22483"/>
    </source>
</evidence>
<dbReference type="PANTHER" id="PTHR35004">
    <property type="entry name" value="TRANSPOSASE RV3428C-RELATED"/>
    <property type="match status" value="1"/>
</dbReference>
<proteinExistence type="predicted"/>
<dbReference type="Proteomes" id="UP000540506">
    <property type="component" value="Unassembled WGS sequence"/>
</dbReference>
<organism evidence="2 3">
    <name type="scientific">Kitasatospora kifunensis</name>
    <name type="common">Streptomyces kifunensis</name>
    <dbReference type="NCBI Taxonomy" id="58351"/>
    <lineage>
        <taxon>Bacteria</taxon>
        <taxon>Bacillati</taxon>
        <taxon>Actinomycetota</taxon>
        <taxon>Actinomycetes</taxon>
        <taxon>Kitasatosporales</taxon>
        <taxon>Streptomycetaceae</taxon>
        <taxon>Kitasatospora</taxon>
    </lineage>
</organism>
<reference evidence="2 3" key="1">
    <citation type="submission" date="2020-08" db="EMBL/GenBank/DDBJ databases">
        <title>Sequencing the genomes of 1000 actinobacteria strains.</title>
        <authorList>
            <person name="Klenk H.-P."/>
        </authorList>
    </citation>
    <scope>NUCLEOTIDE SEQUENCE [LARGE SCALE GENOMIC DNA]</scope>
    <source>
        <strain evidence="2 3">DSM 41654</strain>
    </source>
</reference>
<name>A0A7W7R4T4_KITKI</name>
<dbReference type="PANTHER" id="PTHR35004:SF7">
    <property type="entry name" value="INTEGRASE PROTEIN"/>
    <property type="match status" value="1"/>
</dbReference>
<accession>A0A7W7R4T4</accession>
<comment type="caution">
    <text evidence="2">The sequence shown here is derived from an EMBL/GenBank/DDBJ whole genome shotgun (WGS) entry which is preliminary data.</text>
</comment>
<protein>
    <recommendedName>
        <fullName evidence="1">Transposase for insertion sequence element IS21-like C-terminal domain-containing protein</fullName>
    </recommendedName>
</protein>
<dbReference type="EMBL" id="JACHJV010000001">
    <property type="protein sequence ID" value="MBB4925344.1"/>
    <property type="molecule type" value="Genomic_DNA"/>
</dbReference>